<dbReference type="InterPro" id="IPR036322">
    <property type="entry name" value="WD40_repeat_dom_sf"/>
</dbReference>
<keyword evidence="4" id="KW-0539">Nucleus</keyword>
<feature type="repeat" description="WD" evidence="6">
    <location>
        <begin position="36"/>
        <end position="77"/>
    </location>
</feature>
<dbReference type="AlphaFoldDB" id="A0A6P7HCS2"/>
<sequence>VGHIDWHQEDGPFAVAYLDGTIKLGWIEKESHIVACKAHETGINNIKWDPRGILLASISPDNTCKIWKLSDDKLVLLHMLIVSHKPTSLLWSPLVGEGPTPLLIAIGTDYGTVNVWKLPNEENKHNKVPVLVMNAQGHPNNSVSSLSIDKTGLLLASGCLEGLVGVVNIWSLHDGSLVHTLTGNGGVYSNGMCWLDPTTTSQ</sequence>
<feature type="non-terminal residue" evidence="7">
    <location>
        <position position="1"/>
    </location>
</feature>
<dbReference type="Gene3D" id="2.130.10.10">
    <property type="entry name" value="YVTN repeat-like/Quinoprotein amine dehydrogenase"/>
    <property type="match status" value="1"/>
</dbReference>
<dbReference type="GO" id="GO:0003714">
    <property type="term" value="F:transcription corepressor activity"/>
    <property type="evidence" value="ECO:0007669"/>
    <property type="project" value="InterPro"/>
</dbReference>
<dbReference type="GO" id="GO:0006357">
    <property type="term" value="P:regulation of transcription by RNA polymerase II"/>
    <property type="evidence" value="ECO:0007669"/>
    <property type="project" value="TreeGrafter"/>
</dbReference>
<dbReference type="InterPro" id="IPR015943">
    <property type="entry name" value="WD40/YVTN_repeat-like_dom_sf"/>
</dbReference>
<comment type="similarity">
    <text evidence="5">Belongs to the WD repeat EBI family.</text>
</comment>
<dbReference type="PANTHER" id="PTHR22846:SF2">
    <property type="entry name" value="F-BOX-LIKE_WD REPEAT-CONTAINING PROTEIN EBI"/>
    <property type="match status" value="1"/>
</dbReference>
<dbReference type="PANTHER" id="PTHR22846">
    <property type="entry name" value="WD40 REPEAT PROTEIN"/>
    <property type="match status" value="1"/>
</dbReference>
<accession>A0A6P7HCS2</accession>
<gene>
    <name evidence="7" type="primary">LOC114349255</name>
</gene>
<organism evidence="7">
    <name type="scientific">Diabrotica virgifera virgifera</name>
    <name type="common">western corn rootworm</name>
    <dbReference type="NCBI Taxonomy" id="50390"/>
    <lineage>
        <taxon>Eukaryota</taxon>
        <taxon>Metazoa</taxon>
        <taxon>Ecdysozoa</taxon>
        <taxon>Arthropoda</taxon>
        <taxon>Hexapoda</taxon>
        <taxon>Insecta</taxon>
        <taxon>Pterygota</taxon>
        <taxon>Neoptera</taxon>
        <taxon>Endopterygota</taxon>
        <taxon>Coleoptera</taxon>
        <taxon>Polyphaga</taxon>
        <taxon>Cucujiformia</taxon>
        <taxon>Chrysomeloidea</taxon>
        <taxon>Chrysomelidae</taxon>
        <taxon>Galerucinae</taxon>
        <taxon>Diabroticina</taxon>
        <taxon>Diabroticites</taxon>
        <taxon>Diabrotica</taxon>
    </lineage>
</organism>
<dbReference type="RefSeq" id="XP_028155413.1">
    <property type="nucleotide sequence ID" value="XM_028299612.1"/>
</dbReference>
<dbReference type="InParanoid" id="A0A6P7HCS2"/>
<proteinExistence type="inferred from homology"/>
<evidence type="ECO:0000313" key="7">
    <source>
        <dbReference type="RefSeq" id="XP_028155413.1"/>
    </source>
</evidence>
<evidence type="ECO:0000256" key="3">
    <source>
        <dbReference type="ARBA" id="ARBA00022737"/>
    </source>
</evidence>
<evidence type="ECO:0000256" key="5">
    <source>
        <dbReference type="ARBA" id="ARBA00025741"/>
    </source>
</evidence>
<dbReference type="SMART" id="SM00320">
    <property type="entry name" value="WD40"/>
    <property type="match status" value="3"/>
</dbReference>
<dbReference type="InterPro" id="IPR001680">
    <property type="entry name" value="WD40_rpt"/>
</dbReference>
<protein>
    <submittedName>
        <fullName evidence="7">Probable E3 ubiquitin-protein ligase HERC1</fullName>
    </submittedName>
</protein>
<dbReference type="PROSITE" id="PS50082">
    <property type="entry name" value="WD_REPEATS_2"/>
    <property type="match status" value="1"/>
</dbReference>
<evidence type="ECO:0000256" key="2">
    <source>
        <dbReference type="ARBA" id="ARBA00022574"/>
    </source>
</evidence>
<name>A0A6P7HCS2_DIAVI</name>
<dbReference type="InterPro" id="IPR045183">
    <property type="entry name" value="Ebi-like"/>
</dbReference>
<evidence type="ECO:0000256" key="6">
    <source>
        <dbReference type="PROSITE-ProRule" id="PRU00221"/>
    </source>
</evidence>
<keyword evidence="3" id="KW-0677">Repeat</keyword>
<dbReference type="Pfam" id="PF00400">
    <property type="entry name" value="WD40"/>
    <property type="match status" value="2"/>
</dbReference>
<comment type="subcellular location">
    <subcellularLocation>
        <location evidence="1">Nucleus</location>
    </subcellularLocation>
</comment>
<dbReference type="SUPFAM" id="SSF50978">
    <property type="entry name" value="WD40 repeat-like"/>
    <property type="match status" value="1"/>
</dbReference>
<reference evidence="7" key="1">
    <citation type="submission" date="2025-08" db="UniProtKB">
        <authorList>
            <consortium name="RefSeq"/>
        </authorList>
    </citation>
    <scope>IDENTIFICATION</scope>
</reference>
<keyword evidence="2 6" id="KW-0853">WD repeat</keyword>
<dbReference type="GO" id="GO:0000118">
    <property type="term" value="C:histone deacetylase complex"/>
    <property type="evidence" value="ECO:0007669"/>
    <property type="project" value="TreeGrafter"/>
</dbReference>
<dbReference type="PROSITE" id="PS50294">
    <property type="entry name" value="WD_REPEATS_REGION"/>
    <property type="match status" value="1"/>
</dbReference>
<evidence type="ECO:0000256" key="4">
    <source>
        <dbReference type="ARBA" id="ARBA00023242"/>
    </source>
</evidence>
<evidence type="ECO:0000256" key="1">
    <source>
        <dbReference type="ARBA" id="ARBA00004123"/>
    </source>
</evidence>